<evidence type="ECO:0000313" key="2">
    <source>
        <dbReference type="Proteomes" id="UP000053612"/>
    </source>
</evidence>
<dbReference type="Proteomes" id="UP000053612">
    <property type="component" value="Unassembled WGS sequence"/>
</dbReference>
<gene>
    <name evidence="1" type="ORF">LMG9449_0475</name>
</gene>
<dbReference type="AlphaFoldDB" id="A0A0V8E7G8"/>
<protein>
    <submittedName>
        <fullName evidence="1">Phage protein</fullName>
    </submittedName>
</protein>
<sequence>MIKKAIVTCDKCKERFLITNDCSVINKILDEEHYICFTCEDEKSEDTKND</sequence>
<name>A0A0V8E7G8_LACLL</name>
<dbReference type="EMBL" id="LKLS01000040">
    <property type="protein sequence ID" value="KSU21560.1"/>
    <property type="molecule type" value="Genomic_DNA"/>
</dbReference>
<proteinExistence type="predicted"/>
<accession>A0A0V8E7G8</accession>
<dbReference type="RefSeq" id="WP_201011993.1">
    <property type="nucleotide sequence ID" value="NZ_LKLS01000040.1"/>
</dbReference>
<reference evidence="2" key="1">
    <citation type="submission" date="2015-10" db="EMBL/GenBank/DDBJ databases">
        <title>Draft Genome Sequences of 11 Lactococcus lactis subspecies cremoris strains.</title>
        <authorList>
            <person name="Wels M."/>
            <person name="Backus L."/>
            <person name="Boekhorst J."/>
            <person name="Dijkstra A."/>
            <person name="Beerthuizen M."/>
            <person name="Kelly W."/>
            <person name="Siezen R."/>
            <person name="Bachmann H."/>
            <person name="Van Hijum S."/>
        </authorList>
    </citation>
    <scope>NUCLEOTIDE SEQUENCE [LARGE SCALE GENOMIC DNA]</scope>
    <source>
        <strain evidence="2">LMG9449</strain>
    </source>
</reference>
<evidence type="ECO:0000313" key="1">
    <source>
        <dbReference type="EMBL" id="KSU21560.1"/>
    </source>
</evidence>
<dbReference type="PATRIC" id="fig|1360.109.peg.2706"/>
<comment type="caution">
    <text evidence="1">The sequence shown here is derived from an EMBL/GenBank/DDBJ whole genome shotgun (WGS) entry which is preliminary data.</text>
</comment>
<organism evidence="1 2">
    <name type="scientific">Lactococcus lactis subsp. lactis</name>
    <name type="common">Streptococcus lactis</name>
    <dbReference type="NCBI Taxonomy" id="1360"/>
    <lineage>
        <taxon>Bacteria</taxon>
        <taxon>Bacillati</taxon>
        <taxon>Bacillota</taxon>
        <taxon>Bacilli</taxon>
        <taxon>Lactobacillales</taxon>
        <taxon>Streptococcaceae</taxon>
        <taxon>Lactococcus</taxon>
    </lineage>
</organism>